<dbReference type="AlphaFoldDB" id="X1TC27"/>
<sequence length="135" mass="14177">VKTFIDAIKHLAGGGTTDTVPIWATPGEYVIKKEMVDFIRRTGMVTGGLVEAIRKGLPTPNPAFAEGGMVGGWAGAQPGAIPTTGVWGGNIIFGEGSLVINAKSLDDETINEAGDKIMRIVHKKAKDAGWVFGRS</sequence>
<accession>X1TC27</accession>
<evidence type="ECO:0000313" key="1">
    <source>
        <dbReference type="EMBL" id="GAJ02888.1"/>
    </source>
</evidence>
<proteinExistence type="predicted"/>
<gene>
    <name evidence="1" type="ORF">S12H4_51637</name>
</gene>
<feature type="non-terminal residue" evidence="1">
    <location>
        <position position="1"/>
    </location>
</feature>
<dbReference type="EMBL" id="BARW01032658">
    <property type="protein sequence ID" value="GAJ02888.1"/>
    <property type="molecule type" value="Genomic_DNA"/>
</dbReference>
<reference evidence="1" key="1">
    <citation type="journal article" date="2014" name="Front. Microbiol.">
        <title>High frequency of phylogenetically diverse reductive dehalogenase-homologous genes in deep subseafloor sedimentary metagenomes.</title>
        <authorList>
            <person name="Kawai M."/>
            <person name="Futagami T."/>
            <person name="Toyoda A."/>
            <person name="Takaki Y."/>
            <person name="Nishi S."/>
            <person name="Hori S."/>
            <person name="Arai W."/>
            <person name="Tsubouchi T."/>
            <person name="Morono Y."/>
            <person name="Uchiyama I."/>
            <person name="Ito T."/>
            <person name="Fujiyama A."/>
            <person name="Inagaki F."/>
            <person name="Takami H."/>
        </authorList>
    </citation>
    <scope>NUCLEOTIDE SEQUENCE</scope>
    <source>
        <strain evidence="1">Expedition CK06-06</strain>
    </source>
</reference>
<organism evidence="1">
    <name type="scientific">marine sediment metagenome</name>
    <dbReference type="NCBI Taxonomy" id="412755"/>
    <lineage>
        <taxon>unclassified sequences</taxon>
        <taxon>metagenomes</taxon>
        <taxon>ecological metagenomes</taxon>
    </lineage>
</organism>
<name>X1TC27_9ZZZZ</name>
<comment type="caution">
    <text evidence="1">The sequence shown here is derived from an EMBL/GenBank/DDBJ whole genome shotgun (WGS) entry which is preliminary data.</text>
</comment>
<protein>
    <submittedName>
        <fullName evidence="1">Uncharacterized protein</fullName>
    </submittedName>
</protein>